<comment type="caution">
    <text evidence="6">The sequence shown here is derived from an EMBL/GenBank/DDBJ whole genome shotgun (WGS) entry which is preliminary data.</text>
</comment>
<evidence type="ECO:0000256" key="3">
    <source>
        <dbReference type="SAM" id="Coils"/>
    </source>
</evidence>
<dbReference type="GO" id="GO:0000160">
    <property type="term" value="P:phosphorelay signal transduction system"/>
    <property type="evidence" value="ECO:0007669"/>
    <property type="project" value="InterPro"/>
</dbReference>
<dbReference type="PANTHER" id="PTHR44591">
    <property type="entry name" value="STRESS RESPONSE REGULATOR PROTEIN 1"/>
    <property type="match status" value="1"/>
</dbReference>
<dbReference type="PANTHER" id="PTHR44591:SF3">
    <property type="entry name" value="RESPONSE REGULATORY DOMAIN-CONTAINING PROTEIN"/>
    <property type="match status" value="1"/>
</dbReference>
<dbReference type="InterPro" id="IPR043128">
    <property type="entry name" value="Rev_trsase/Diguanyl_cyclase"/>
</dbReference>
<dbReference type="PROSITE" id="PS50887">
    <property type="entry name" value="GGDEF"/>
    <property type="match status" value="1"/>
</dbReference>
<dbReference type="SUPFAM" id="SSF55073">
    <property type="entry name" value="Nucleotide cyclase"/>
    <property type="match status" value="1"/>
</dbReference>
<keyword evidence="1" id="KW-0597">Phosphoprotein</keyword>
<dbReference type="CDD" id="cd01949">
    <property type="entry name" value="GGDEF"/>
    <property type="match status" value="1"/>
</dbReference>
<keyword evidence="3" id="KW-0175">Coiled coil</keyword>
<feature type="domain" description="Response regulatory" evidence="4">
    <location>
        <begin position="9"/>
        <end position="126"/>
    </location>
</feature>
<dbReference type="Pfam" id="PF00072">
    <property type="entry name" value="Response_reg"/>
    <property type="match status" value="1"/>
</dbReference>
<feature type="coiled-coil region" evidence="3">
    <location>
        <begin position="115"/>
        <end position="142"/>
    </location>
</feature>
<evidence type="ECO:0000259" key="5">
    <source>
        <dbReference type="PROSITE" id="PS50887"/>
    </source>
</evidence>
<dbReference type="SMART" id="SM00448">
    <property type="entry name" value="REC"/>
    <property type="match status" value="1"/>
</dbReference>
<dbReference type="AlphaFoldDB" id="A0A9D7FA71"/>
<dbReference type="PROSITE" id="PS50110">
    <property type="entry name" value="RESPONSE_REGULATORY"/>
    <property type="match status" value="1"/>
</dbReference>
<protein>
    <submittedName>
        <fullName evidence="6">Diguanylate cyclase</fullName>
    </submittedName>
</protein>
<evidence type="ECO:0000256" key="2">
    <source>
        <dbReference type="PROSITE-ProRule" id="PRU00169"/>
    </source>
</evidence>
<dbReference type="Pfam" id="PF00990">
    <property type="entry name" value="GGDEF"/>
    <property type="match status" value="1"/>
</dbReference>
<dbReference type="EMBL" id="JADJNC010000060">
    <property type="protein sequence ID" value="MBK7424912.1"/>
    <property type="molecule type" value="Genomic_DNA"/>
</dbReference>
<reference evidence="6" key="1">
    <citation type="submission" date="2020-10" db="EMBL/GenBank/DDBJ databases">
        <title>Connecting structure to function with the recovery of over 1000 high-quality activated sludge metagenome-assembled genomes encoding full-length rRNA genes using long-read sequencing.</title>
        <authorList>
            <person name="Singleton C.M."/>
            <person name="Petriglieri F."/>
            <person name="Kristensen J.M."/>
            <person name="Kirkegaard R.H."/>
            <person name="Michaelsen T.Y."/>
            <person name="Andersen M.H."/>
            <person name="Karst S.M."/>
            <person name="Dueholm M.S."/>
            <person name="Nielsen P.H."/>
            <person name="Albertsen M."/>
        </authorList>
    </citation>
    <scope>NUCLEOTIDE SEQUENCE</scope>
    <source>
        <strain evidence="6">EsbW_18-Q3-R4-48_MAXAC.044</strain>
    </source>
</reference>
<proteinExistence type="predicted"/>
<dbReference type="InterPro" id="IPR029787">
    <property type="entry name" value="Nucleotide_cyclase"/>
</dbReference>
<dbReference type="InterPro" id="IPR000160">
    <property type="entry name" value="GGDEF_dom"/>
</dbReference>
<organism evidence="6 7">
    <name type="scientific">Candidatus Propionivibrio dominans</name>
    <dbReference type="NCBI Taxonomy" id="2954373"/>
    <lineage>
        <taxon>Bacteria</taxon>
        <taxon>Pseudomonadati</taxon>
        <taxon>Pseudomonadota</taxon>
        <taxon>Betaproteobacteria</taxon>
        <taxon>Rhodocyclales</taxon>
        <taxon>Rhodocyclaceae</taxon>
        <taxon>Propionivibrio</taxon>
    </lineage>
</organism>
<sequence length="380" mass="41519">METPTQLPRVLIVDESRMVRAMLIKHIRELYDFREEGDGEAAWQVLVLDQSIQLVICSLSLPVLDGDGLLVRVRASKLPRLSQMPILMISGDNDEALARAKAHGASDFINRGTGANELLARIDSLLKLVEAQKQLKENLQQNVQNPESGLFTRKYVELQAVQAMSHAMRHDSEVSAIVMSFDNIGALREEHGVEVFNQLQQRFSDMLASKIRKEDSLGHFAGSQLVVISPGTPYPACESFGNRLREAIHVANIAVHGQRLNLSVSVGVSNSPVDGVTSAGALIELAGSRLKTAQQMGGNQVISCQVQPLTSALVPRIEHAIALINSGHESEVVPHLPALGRQILPLLKLLDRDLKLDLPMAEIEKCLLDPAQDSKDAGQD</sequence>
<dbReference type="SUPFAM" id="SSF52172">
    <property type="entry name" value="CheY-like"/>
    <property type="match status" value="1"/>
</dbReference>
<feature type="domain" description="GGDEF" evidence="5">
    <location>
        <begin position="172"/>
        <end position="306"/>
    </location>
</feature>
<comment type="caution">
    <text evidence="2">Lacks conserved residue(s) required for the propagation of feature annotation.</text>
</comment>
<dbReference type="Gene3D" id="3.30.70.270">
    <property type="match status" value="1"/>
</dbReference>
<accession>A0A9D7FA71</accession>
<name>A0A9D7FA71_9RHOO</name>
<evidence type="ECO:0000259" key="4">
    <source>
        <dbReference type="PROSITE" id="PS50110"/>
    </source>
</evidence>
<gene>
    <name evidence="6" type="ORF">IPJ48_18555</name>
</gene>
<dbReference type="Proteomes" id="UP000886602">
    <property type="component" value="Unassembled WGS sequence"/>
</dbReference>
<dbReference type="NCBIfam" id="TIGR00254">
    <property type="entry name" value="GGDEF"/>
    <property type="match status" value="1"/>
</dbReference>
<evidence type="ECO:0000313" key="6">
    <source>
        <dbReference type="EMBL" id="MBK7424912.1"/>
    </source>
</evidence>
<dbReference type="SMART" id="SM00267">
    <property type="entry name" value="GGDEF"/>
    <property type="match status" value="1"/>
</dbReference>
<evidence type="ECO:0000313" key="7">
    <source>
        <dbReference type="Proteomes" id="UP000886602"/>
    </source>
</evidence>
<dbReference type="InterPro" id="IPR001789">
    <property type="entry name" value="Sig_transdc_resp-reg_receiver"/>
</dbReference>
<dbReference type="Gene3D" id="3.40.50.2300">
    <property type="match status" value="1"/>
</dbReference>
<evidence type="ECO:0000256" key="1">
    <source>
        <dbReference type="ARBA" id="ARBA00022553"/>
    </source>
</evidence>
<dbReference type="InterPro" id="IPR011006">
    <property type="entry name" value="CheY-like_superfamily"/>
</dbReference>
<dbReference type="InterPro" id="IPR050595">
    <property type="entry name" value="Bact_response_regulator"/>
</dbReference>